<evidence type="ECO:0008006" key="4">
    <source>
        <dbReference type="Google" id="ProtNLM"/>
    </source>
</evidence>
<evidence type="ECO:0000313" key="2">
    <source>
        <dbReference type="EMBL" id="MBO8428318.1"/>
    </source>
</evidence>
<sequence>MKRSFQILILAMLLTVSCGIHERNMATAYYGPWQKVQFEGTVADSVKTNYLLTLKYRVHSGDGTFTLQLSAADNPKGKKDAVTYTGKRYTQRGIPSDNDATLWQLVCDEASGNVIFNFLYDKSENSLLLLDENFEKPSPESDYKLTRVK</sequence>
<feature type="chain" id="PRO_5039567474" description="Lipoprotein" evidence="1">
    <location>
        <begin position="23"/>
        <end position="149"/>
    </location>
</feature>
<dbReference type="AlphaFoldDB" id="A0A9D9GY80"/>
<reference evidence="2" key="2">
    <citation type="journal article" date="2021" name="PeerJ">
        <title>Extensive microbial diversity within the chicken gut microbiome revealed by metagenomics and culture.</title>
        <authorList>
            <person name="Gilroy R."/>
            <person name="Ravi A."/>
            <person name="Getino M."/>
            <person name="Pursley I."/>
            <person name="Horton D.L."/>
            <person name="Alikhan N.F."/>
            <person name="Baker D."/>
            <person name="Gharbi K."/>
            <person name="Hall N."/>
            <person name="Watson M."/>
            <person name="Adriaenssens E.M."/>
            <person name="Foster-Nyarko E."/>
            <person name="Jarju S."/>
            <person name="Secka A."/>
            <person name="Antonio M."/>
            <person name="Oren A."/>
            <person name="Chaudhuri R.R."/>
            <person name="La Ragione R."/>
            <person name="Hildebrand F."/>
            <person name="Pallen M.J."/>
        </authorList>
    </citation>
    <scope>NUCLEOTIDE SEQUENCE</scope>
    <source>
        <strain evidence="2">15467</strain>
    </source>
</reference>
<evidence type="ECO:0000313" key="3">
    <source>
        <dbReference type="Proteomes" id="UP000823635"/>
    </source>
</evidence>
<gene>
    <name evidence="2" type="ORF">IAC68_00080</name>
</gene>
<keyword evidence="1" id="KW-0732">Signal</keyword>
<reference evidence="2" key="1">
    <citation type="submission" date="2020-10" db="EMBL/GenBank/DDBJ databases">
        <authorList>
            <person name="Gilroy R."/>
        </authorList>
    </citation>
    <scope>NUCLEOTIDE SEQUENCE</scope>
    <source>
        <strain evidence="2">15467</strain>
    </source>
</reference>
<dbReference type="EMBL" id="JADINB010000003">
    <property type="protein sequence ID" value="MBO8428318.1"/>
    <property type="molecule type" value="Genomic_DNA"/>
</dbReference>
<dbReference type="PROSITE" id="PS51257">
    <property type="entry name" value="PROKAR_LIPOPROTEIN"/>
    <property type="match status" value="1"/>
</dbReference>
<evidence type="ECO:0000256" key="1">
    <source>
        <dbReference type="SAM" id="SignalP"/>
    </source>
</evidence>
<dbReference type="Proteomes" id="UP000823635">
    <property type="component" value="Unassembled WGS sequence"/>
</dbReference>
<name>A0A9D9GY80_9BACT</name>
<organism evidence="2 3">
    <name type="scientific">Candidatus Egerieousia excrementavium</name>
    <dbReference type="NCBI Taxonomy" id="2840778"/>
    <lineage>
        <taxon>Bacteria</taxon>
        <taxon>Pseudomonadati</taxon>
        <taxon>Bacteroidota</taxon>
        <taxon>Bacteroidia</taxon>
        <taxon>Bacteroidales</taxon>
        <taxon>Candidatus Egerieousia</taxon>
    </lineage>
</organism>
<proteinExistence type="predicted"/>
<accession>A0A9D9GY80</accession>
<comment type="caution">
    <text evidence="2">The sequence shown here is derived from an EMBL/GenBank/DDBJ whole genome shotgun (WGS) entry which is preliminary data.</text>
</comment>
<protein>
    <recommendedName>
        <fullName evidence="4">Lipoprotein</fullName>
    </recommendedName>
</protein>
<feature type="signal peptide" evidence="1">
    <location>
        <begin position="1"/>
        <end position="22"/>
    </location>
</feature>